<reference evidence="1" key="1">
    <citation type="submission" date="2019-10" db="EMBL/GenBank/DDBJ databases">
        <authorList>
            <consortium name="DOE Joint Genome Institute"/>
            <person name="Kuo A."/>
            <person name="Miyauchi S."/>
            <person name="Kiss E."/>
            <person name="Drula E."/>
            <person name="Kohler A."/>
            <person name="Sanchez-Garcia M."/>
            <person name="Andreopoulos B."/>
            <person name="Barry K.W."/>
            <person name="Bonito G."/>
            <person name="Buee M."/>
            <person name="Carver A."/>
            <person name="Chen C."/>
            <person name="Cichocki N."/>
            <person name="Clum A."/>
            <person name="Culley D."/>
            <person name="Crous P.W."/>
            <person name="Fauchery L."/>
            <person name="Girlanda M."/>
            <person name="Hayes R."/>
            <person name="Keri Z."/>
            <person name="Labutti K."/>
            <person name="Lipzen A."/>
            <person name="Lombard V."/>
            <person name="Magnuson J."/>
            <person name="Maillard F."/>
            <person name="Morin E."/>
            <person name="Murat C."/>
            <person name="Nolan M."/>
            <person name="Ohm R."/>
            <person name="Pangilinan J."/>
            <person name="Pereira M."/>
            <person name="Perotto S."/>
            <person name="Peter M."/>
            <person name="Riley R."/>
            <person name="Sitrit Y."/>
            <person name="Stielow B."/>
            <person name="Szollosi G."/>
            <person name="Zifcakova L."/>
            <person name="Stursova M."/>
            <person name="Spatafora J.W."/>
            <person name="Tedersoo L."/>
            <person name="Vaario L.-M."/>
            <person name="Yamada A."/>
            <person name="Yan M."/>
            <person name="Wang P."/>
            <person name="Xu J."/>
            <person name="Bruns T."/>
            <person name="Baldrian P."/>
            <person name="Vilgalys R."/>
            <person name="Henrissat B."/>
            <person name="Grigoriev I.V."/>
            <person name="Hibbett D."/>
            <person name="Nagy L.G."/>
            <person name="Martin F.M."/>
        </authorList>
    </citation>
    <scope>NUCLEOTIDE SEQUENCE</scope>
    <source>
        <strain evidence="1">P2</strain>
    </source>
</reference>
<sequence length="289" mass="31631">MSSQPIRALLIDLSGTLHTESTPLPGAIQALQRLRASSIPFRFCSNTSKESTSSLCRKLRRIGFDIPSETERKEVWTSVGAVRQLLEDRGLKRPYFLLSDSAREECTPESFDPTEDNGYDSVVVGLSPPHFRYDVLTTAFRILKREAPYASSESPSLIATHRAKYISDASNQLSLGPGPFVSALESAADVQATVVGKPTRAFFQLVISSLDLPESPEIAGKIAIIGDDVEADLGGGAVELGLWRVLVKTGKYRPGDEFKTENPPDEVVDSFASLVDRLVSNQMSSRLWI</sequence>
<evidence type="ECO:0000313" key="2">
    <source>
        <dbReference type="Proteomes" id="UP000886501"/>
    </source>
</evidence>
<gene>
    <name evidence="1" type="ORF">BDM02DRAFT_3099639</name>
</gene>
<dbReference type="EMBL" id="MU118054">
    <property type="protein sequence ID" value="KAF9646592.1"/>
    <property type="molecule type" value="Genomic_DNA"/>
</dbReference>
<protein>
    <submittedName>
        <fullName evidence="1">Uncharacterized protein</fullName>
    </submittedName>
</protein>
<dbReference type="Proteomes" id="UP000886501">
    <property type="component" value="Unassembled WGS sequence"/>
</dbReference>
<evidence type="ECO:0000313" key="1">
    <source>
        <dbReference type="EMBL" id="KAF9646592.1"/>
    </source>
</evidence>
<reference evidence="1" key="2">
    <citation type="journal article" date="2020" name="Nat. Commun.">
        <title>Large-scale genome sequencing of mycorrhizal fungi provides insights into the early evolution of symbiotic traits.</title>
        <authorList>
            <person name="Miyauchi S."/>
            <person name="Kiss E."/>
            <person name="Kuo A."/>
            <person name="Drula E."/>
            <person name="Kohler A."/>
            <person name="Sanchez-Garcia M."/>
            <person name="Morin E."/>
            <person name="Andreopoulos B."/>
            <person name="Barry K.W."/>
            <person name="Bonito G."/>
            <person name="Buee M."/>
            <person name="Carver A."/>
            <person name="Chen C."/>
            <person name="Cichocki N."/>
            <person name="Clum A."/>
            <person name="Culley D."/>
            <person name="Crous P.W."/>
            <person name="Fauchery L."/>
            <person name="Girlanda M."/>
            <person name="Hayes R.D."/>
            <person name="Keri Z."/>
            <person name="LaButti K."/>
            <person name="Lipzen A."/>
            <person name="Lombard V."/>
            <person name="Magnuson J."/>
            <person name="Maillard F."/>
            <person name="Murat C."/>
            <person name="Nolan M."/>
            <person name="Ohm R.A."/>
            <person name="Pangilinan J."/>
            <person name="Pereira M.F."/>
            <person name="Perotto S."/>
            <person name="Peter M."/>
            <person name="Pfister S."/>
            <person name="Riley R."/>
            <person name="Sitrit Y."/>
            <person name="Stielow J.B."/>
            <person name="Szollosi G."/>
            <person name="Zifcakova L."/>
            <person name="Stursova M."/>
            <person name="Spatafora J.W."/>
            <person name="Tedersoo L."/>
            <person name="Vaario L.M."/>
            <person name="Yamada A."/>
            <person name="Yan M."/>
            <person name="Wang P."/>
            <person name="Xu J."/>
            <person name="Bruns T."/>
            <person name="Baldrian P."/>
            <person name="Vilgalys R."/>
            <person name="Dunand C."/>
            <person name="Henrissat B."/>
            <person name="Grigoriev I.V."/>
            <person name="Hibbett D."/>
            <person name="Nagy L.G."/>
            <person name="Martin F.M."/>
        </authorList>
    </citation>
    <scope>NUCLEOTIDE SEQUENCE</scope>
    <source>
        <strain evidence="1">P2</strain>
    </source>
</reference>
<keyword evidence="2" id="KW-1185">Reference proteome</keyword>
<proteinExistence type="predicted"/>
<organism evidence="1 2">
    <name type="scientific">Thelephora ganbajun</name>
    <name type="common">Ganba fungus</name>
    <dbReference type="NCBI Taxonomy" id="370292"/>
    <lineage>
        <taxon>Eukaryota</taxon>
        <taxon>Fungi</taxon>
        <taxon>Dikarya</taxon>
        <taxon>Basidiomycota</taxon>
        <taxon>Agaricomycotina</taxon>
        <taxon>Agaricomycetes</taxon>
        <taxon>Thelephorales</taxon>
        <taxon>Thelephoraceae</taxon>
        <taxon>Thelephora</taxon>
    </lineage>
</organism>
<accession>A0ACB6ZAL1</accession>
<comment type="caution">
    <text evidence="1">The sequence shown here is derived from an EMBL/GenBank/DDBJ whole genome shotgun (WGS) entry which is preliminary data.</text>
</comment>
<name>A0ACB6ZAL1_THEGA</name>